<gene>
    <name evidence="1" type="ORF">KDH_43500</name>
</gene>
<name>A0ABQ6FYE1_9CHLR</name>
<evidence type="ECO:0000313" key="1">
    <source>
        <dbReference type="EMBL" id="GLV57514.1"/>
    </source>
</evidence>
<sequence length="60" mass="6945">MFFALRQNALRNQTFNWGQNWGQNSNIAKAAVKPITSKRSSINSRILTNSSLEKPEYRFL</sequence>
<dbReference type="Proteomes" id="UP001344906">
    <property type="component" value="Unassembled WGS sequence"/>
</dbReference>
<protein>
    <submittedName>
        <fullName evidence="1">Uncharacterized protein</fullName>
    </submittedName>
</protein>
<dbReference type="EMBL" id="BSRI01000002">
    <property type="protein sequence ID" value="GLV57514.1"/>
    <property type="molecule type" value="Genomic_DNA"/>
</dbReference>
<comment type="caution">
    <text evidence="1">The sequence shown here is derived from an EMBL/GenBank/DDBJ whole genome shotgun (WGS) entry which is preliminary data.</text>
</comment>
<keyword evidence="2" id="KW-1185">Reference proteome</keyword>
<organism evidence="1 2">
    <name type="scientific">Dictyobacter halimunensis</name>
    <dbReference type="NCBI Taxonomy" id="3026934"/>
    <lineage>
        <taxon>Bacteria</taxon>
        <taxon>Bacillati</taxon>
        <taxon>Chloroflexota</taxon>
        <taxon>Ktedonobacteria</taxon>
        <taxon>Ktedonobacterales</taxon>
        <taxon>Dictyobacteraceae</taxon>
        <taxon>Dictyobacter</taxon>
    </lineage>
</organism>
<proteinExistence type="predicted"/>
<reference evidence="1 2" key="1">
    <citation type="submission" date="2023-02" db="EMBL/GenBank/DDBJ databases">
        <title>Dictyobacter halimunensis sp. nov., a new member of the class Ktedonobacteria from forest soil in a geothermal area.</title>
        <authorList>
            <person name="Rachmania M.K."/>
            <person name="Ningsih F."/>
            <person name="Sakai Y."/>
            <person name="Yabe S."/>
            <person name="Yokota A."/>
            <person name="Sjamsuridzal W."/>
        </authorList>
    </citation>
    <scope>NUCLEOTIDE SEQUENCE [LARGE SCALE GENOMIC DNA]</scope>
    <source>
        <strain evidence="1 2">S3.2.2.5</strain>
    </source>
</reference>
<accession>A0ABQ6FYE1</accession>
<evidence type="ECO:0000313" key="2">
    <source>
        <dbReference type="Proteomes" id="UP001344906"/>
    </source>
</evidence>